<dbReference type="OrthoDB" id="10562444at2759"/>
<accession>A0A136IVR8</accession>
<sequence>MASKLPSTSTGCTHTTAISGIKRIMDFDCSLISKVSPVAEATESMLGSTQAIPPEVRHYLNVLRQNIRDVQILHELRDQRMQYLRDVPHELSEVSGIMATIVVDALNFQPLLTKYRTCSASASLAPGSQVPDGTSMVWSSEDVKTFCKLAENLPYQKEAVQAAVQRLGGGLSLHHIGMKPKSSSPSVSSRDSKIANVDLLKALLGMKVPSVAHVQELFGRERTVSSSSSVAQNHLSNVTFKSKKDLGHFTQKPINHGGDSASPMANPISGLYRPPSPARSRTSISEASSWPEVVPLPNMYDDTLPEVVVENPVWLLQRQRQVSEPDRRQPHRSLSTQLRDQSAKAADLHKMFAPVPKLGSAQPFQPYIPHTETTVAAKTLNE</sequence>
<dbReference type="EMBL" id="KQ964257">
    <property type="protein sequence ID" value="KXJ88859.1"/>
    <property type="molecule type" value="Genomic_DNA"/>
</dbReference>
<organism evidence="2 3">
    <name type="scientific">Microdochium bolleyi</name>
    <dbReference type="NCBI Taxonomy" id="196109"/>
    <lineage>
        <taxon>Eukaryota</taxon>
        <taxon>Fungi</taxon>
        <taxon>Dikarya</taxon>
        <taxon>Ascomycota</taxon>
        <taxon>Pezizomycotina</taxon>
        <taxon>Sordariomycetes</taxon>
        <taxon>Xylariomycetidae</taxon>
        <taxon>Xylariales</taxon>
        <taxon>Microdochiaceae</taxon>
        <taxon>Microdochium</taxon>
    </lineage>
</organism>
<feature type="region of interest" description="Disordered" evidence="1">
    <location>
        <begin position="246"/>
        <end position="287"/>
    </location>
</feature>
<evidence type="ECO:0000313" key="2">
    <source>
        <dbReference type="EMBL" id="KXJ88859.1"/>
    </source>
</evidence>
<feature type="region of interest" description="Disordered" evidence="1">
    <location>
        <begin position="319"/>
        <end position="339"/>
    </location>
</feature>
<dbReference type="InParanoid" id="A0A136IVR8"/>
<proteinExistence type="predicted"/>
<gene>
    <name evidence="2" type="ORF">Micbo1qcDRAFT_177892</name>
</gene>
<reference evidence="3" key="1">
    <citation type="submission" date="2016-02" db="EMBL/GenBank/DDBJ databases">
        <title>Draft genome sequence of Microdochium bolleyi, a fungal endophyte of beachgrass.</title>
        <authorList>
            <consortium name="DOE Joint Genome Institute"/>
            <person name="David A.S."/>
            <person name="May G."/>
            <person name="Haridas S."/>
            <person name="Lim J."/>
            <person name="Wang M."/>
            <person name="Labutti K."/>
            <person name="Lipzen A."/>
            <person name="Barry K."/>
            <person name="Grigoriev I.V."/>
        </authorList>
    </citation>
    <scope>NUCLEOTIDE SEQUENCE [LARGE SCALE GENOMIC DNA]</scope>
    <source>
        <strain evidence="3">J235TASD1</strain>
    </source>
</reference>
<name>A0A136IVR8_9PEZI</name>
<protein>
    <submittedName>
        <fullName evidence="2">Uncharacterized protein</fullName>
    </submittedName>
</protein>
<evidence type="ECO:0000313" key="3">
    <source>
        <dbReference type="Proteomes" id="UP000070501"/>
    </source>
</evidence>
<keyword evidence="3" id="KW-1185">Reference proteome</keyword>
<evidence type="ECO:0000256" key="1">
    <source>
        <dbReference type="SAM" id="MobiDB-lite"/>
    </source>
</evidence>
<dbReference type="Proteomes" id="UP000070501">
    <property type="component" value="Unassembled WGS sequence"/>
</dbReference>
<dbReference type="AlphaFoldDB" id="A0A136IVR8"/>